<name>A0A9X2HIQ5_9SPHN</name>
<dbReference type="InterPro" id="IPR019546">
    <property type="entry name" value="TAT_signal_bac_arc"/>
</dbReference>
<dbReference type="PROSITE" id="PS51318">
    <property type="entry name" value="TAT"/>
    <property type="match status" value="1"/>
</dbReference>
<protein>
    <submittedName>
        <fullName evidence="1">DUF1501 domain-containing protein</fullName>
    </submittedName>
</protein>
<keyword evidence="2" id="KW-1185">Reference proteome</keyword>
<dbReference type="InterPro" id="IPR006311">
    <property type="entry name" value="TAT_signal"/>
</dbReference>
<dbReference type="NCBIfam" id="TIGR01409">
    <property type="entry name" value="TAT_signal_seq"/>
    <property type="match status" value="1"/>
</dbReference>
<dbReference type="Pfam" id="PF07394">
    <property type="entry name" value="DUF1501"/>
    <property type="match status" value="1"/>
</dbReference>
<proteinExistence type="predicted"/>
<sequence length="456" mass="47361">MDNNQSRRAFLKRSAALGIAGGAAPFVTQLAAIGEASAAVASDYKALVCIFLYGGNDFANTLPPYDSATHAQYLAARPTIGHARDTLTATALNPLNSLGGRQYALAPTMASLLPMFDAGKLAVVLNVGTLVRPTTKAQYQAASVALPPKLFSHNDQQSYWQASSAEGATSGWGGRIGDLLQSGNGTSALTCISASGNATYLSGRSAIQYVTGTTGPTALINNATTLYGSTAAASALRSIMGGAQAHLIANEHATVSKRALDLYTQVNGALGSAPAANFPLFPAGNTLADQLRIVARLISVSQELGARRQVFFVSLGGFDMHDFLLRDHPTQVGRVADAMRAFYDTTVALGIADKVTTFTASDFGRTLTQNDDGSDHGWGGMHFVAGGAVNGRRIYGTPPAVGNNTPDDVGQGRLLPSVSVDQYAATLASWFGVSGTDMATVLPNIGNYSTTNLGFV</sequence>
<comment type="caution">
    <text evidence="1">The sequence shown here is derived from an EMBL/GenBank/DDBJ whole genome shotgun (WGS) entry which is preliminary data.</text>
</comment>
<gene>
    <name evidence="1" type="ORF">M9978_09830</name>
</gene>
<dbReference type="Proteomes" id="UP001139451">
    <property type="component" value="Unassembled WGS sequence"/>
</dbReference>
<evidence type="ECO:0000313" key="1">
    <source>
        <dbReference type="EMBL" id="MCP3730727.1"/>
    </source>
</evidence>
<dbReference type="AlphaFoldDB" id="A0A9X2HIQ5"/>
<dbReference type="PANTHER" id="PTHR43737">
    <property type="entry name" value="BLL7424 PROTEIN"/>
    <property type="match status" value="1"/>
</dbReference>
<reference evidence="1" key="1">
    <citation type="submission" date="2022-05" db="EMBL/GenBank/DDBJ databases">
        <title>Sphingomonas sp. strain MG17 Genome sequencing and assembly.</title>
        <authorList>
            <person name="Kim I."/>
        </authorList>
    </citation>
    <scope>NUCLEOTIDE SEQUENCE</scope>
    <source>
        <strain evidence="1">MG17</strain>
    </source>
</reference>
<dbReference type="RefSeq" id="WP_254292860.1">
    <property type="nucleotide sequence ID" value="NZ_JAMLDX010000006.1"/>
</dbReference>
<dbReference type="InterPro" id="IPR010869">
    <property type="entry name" value="DUF1501"/>
</dbReference>
<accession>A0A9X2HIQ5</accession>
<evidence type="ECO:0000313" key="2">
    <source>
        <dbReference type="Proteomes" id="UP001139451"/>
    </source>
</evidence>
<organism evidence="1 2">
    <name type="scientific">Sphingomonas tagetis</name>
    <dbReference type="NCBI Taxonomy" id="2949092"/>
    <lineage>
        <taxon>Bacteria</taxon>
        <taxon>Pseudomonadati</taxon>
        <taxon>Pseudomonadota</taxon>
        <taxon>Alphaproteobacteria</taxon>
        <taxon>Sphingomonadales</taxon>
        <taxon>Sphingomonadaceae</taxon>
        <taxon>Sphingomonas</taxon>
    </lineage>
</organism>
<dbReference type="EMBL" id="JAMLDX010000006">
    <property type="protein sequence ID" value="MCP3730727.1"/>
    <property type="molecule type" value="Genomic_DNA"/>
</dbReference>
<dbReference type="PANTHER" id="PTHR43737:SF1">
    <property type="entry name" value="DUF1501 DOMAIN-CONTAINING PROTEIN"/>
    <property type="match status" value="1"/>
</dbReference>